<sequence length="738" mass="82399">MLYTLNRKSSRLVVYKTLYNWCSNGHFGKFHAALRLFSTDNYRIDLIRNIGISAHIDSGKTTLTERILYYSGRIDTIHEVRGSDGVGAKMDSMELERERGITIQSAATNCNWVVNGNKHSINIIDTPGHVDFTIEVERALRVLDGAILLCCSVAGVQSQTLTVNHQMNRYKIPRVIFLNKLDRDGADPIVALDAIRKRLGLPVTLLQLPIGLASKHIGVVDLVEEKAIYFKGKFGQQVTVEKIPKEMLEQVQEMRQKMLEQLADADDKFAIDYLEGNTNVENINAAIRNCTLNHKLYPVLMGSAKANKGVQLLLDAVVKYLPNPSEVTNTAYNSTGDEIQLCATSDAMVAYAFKIQDSHLGQLTYLRVYQGALRRGGTMMLVEDGKRHSIKRLFKMHSDEVENVEAANAGEIVAISGLKCNSGVTFTDGRITCTLAPMFVPDPVVSLALKKVSHSDLSKLSKALNRFQREDPTFRVTVDPESKETIMSGMGELHLGIYMERMKREYNIAIESGQPVVNYRESVTSRVDFEYTHKRQSGGAGQYGKIIGYMEPIGSEPNEHLYVEFVNKLVGNDIPPNYIPSIEKGFKECSQKGLLSGRPLINTRFVLLDGASHEVDSSDIAFRLAATGAFMEYYQQAQPIILEPIMEVEVISPAEFQNAVLSTITRRKGLVTDSHNYGNSIVIQAQVTLQNMFGYISDLRSATKGQGEFSMQFKQYQPMNTTEQEAVTKQYKASTLQK</sequence>
<protein>
    <recommendedName>
        <fullName evidence="7">Elongation factor G, mitochondrial</fullName>
        <shortName evidence="7">EF-Gmt</shortName>
    </recommendedName>
    <alternativeName>
        <fullName evidence="7">Elongation factor G 1, mitochondrial</fullName>
        <shortName evidence="7">mEF-G 1</shortName>
    </alternativeName>
    <alternativeName>
        <fullName evidence="7">Elongation factor G1</fullName>
    </alternativeName>
</protein>
<dbReference type="GO" id="GO:0005759">
    <property type="term" value="C:mitochondrial matrix"/>
    <property type="evidence" value="ECO:0007669"/>
    <property type="project" value="UniProtKB-ARBA"/>
</dbReference>
<reference evidence="9" key="1">
    <citation type="journal article" date="2023" name="Nat. Microbiol.">
        <title>Babesia duncani multi-omics identifies virulence factors and drug targets.</title>
        <authorList>
            <person name="Singh P."/>
            <person name="Lonardi S."/>
            <person name="Liang Q."/>
            <person name="Vydyam P."/>
            <person name="Khabirova E."/>
            <person name="Fang T."/>
            <person name="Gihaz S."/>
            <person name="Thekkiniath J."/>
            <person name="Munshi M."/>
            <person name="Abel S."/>
            <person name="Ciampossin L."/>
            <person name="Batugedara G."/>
            <person name="Gupta M."/>
            <person name="Lu X.M."/>
            <person name="Lenz T."/>
            <person name="Chakravarty S."/>
            <person name="Cornillot E."/>
            <person name="Hu Y."/>
            <person name="Ma W."/>
            <person name="Gonzalez L.M."/>
            <person name="Sanchez S."/>
            <person name="Estrada K."/>
            <person name="Sanchez-Flores A."/>
            <person name="Montero E."/>
            <person name="Harb O.S."/>
            <person name="Le Roch K.G."/>
            <person name="Mamoun C.B."/>
        </authorList>
    </citation>
    <scope>NUCLEOTIDE SEQUENCE</scope>
    <source>
        <strain evidence="9">WA1</strain>
    </source>
</reference>
<comment type="pathway">
    <text evidence="7">Protein biosynthesis; polypeptide chain elongation.</text>
</comment>
<evidence type="ECO:0000256" key="1">
    <source>
        <dbReference type="ARBA" id="ARBA00005870"/>
    </source>
</evidence>
<proteinExistence type="inferred from homology"/>
<dbReference type="FunFam" id="2.40.30.10:FF:000022">
    <property type="entry name" value="Elongation factor G, mitochondrial"/>
    <property type="match status" value="1"/>
</dbReference>
<dbReference type="InterPro" id="IPR020568">
    <property type="entry name" value="Ribosomal_Su5_D2-typ_SF"/>
</dbReference>
<dbReference type="FunFam" id="3.30.230.10:FF:000003">
    <property type="entry name" value="Elongation factor G"/>
    <property type="match status" value="1"/>
</dbReference>
<keyword evidence="5 7" id="KW-0496">Mitochondrion</keyword>
<comment type="subcellular location">
    <subcellularLocation>
        <location evidence="7">Mitochondrion</location>
    </subcellularLocation>
</comment>
<dbReference type="SUPFAM" id="SSF54211">
    <property type="entry name" value="Ribosomal protein S5 domain 2-like"/>
    <property type="match status" value="1"/>
</dbReference>
<evidence type="ECO:0000256" key="4">
    <source>
        <dbReference type="ARBA" id="ARBA00022917"/>
    </source>
</evidence>
<dbReference type="InterPro" id="IPR014721">
    <property type="entry name" value="Ribsml_uS5_D2-typ_fold_subgr"/>
</dbReference>
<dbReference type="PROSITE" id="PS51722">
    <property type="entry name" value="G_TR_2"/>
    <property type="match status" value="1"/>
</dbReference>
<dbReference type="Pfam" id="PF14492">
    <property type="entry name" value="EFG_III"/>
    <property type="match status" value="1"/>
</dbReference>
<dbReference type="Pfam" id="PF00009">
    <property type="entry name" value="GTP_EFTU"/>
    <property type="match status" value="1"/>
</dbReference>
<dbReference type="InterPro" id="IPR000640">
    <property type="entry name" value="EFG_V-like"/>
</dbReference>
<dbReference type="PANTHER" id="PTHR43636">
    <property type="entry name" value="ELONGATION FACTOR G, MITOCHONDRIAL"/>
    <property type="match status" value="1"/>
</dbReference>
<keyword evidence="4 7" id="KW-0648">Protein biosynthesis</keyword>
<dbReference type="RefSeq" id="XP_067802699.1">
    <property type="nucleotide sequence ID" value="XM_067947477.1"/>
</dbReference>
<dbReference type="InterPro" id="IPR035647">
    <property type="entry name" value="EFG_III/V"/>
</dbReference>
<dbReference type="SUPFAM" id="SSF52540">
    <property type="entry name" value="P-loop containing nucleoside triphosphate hydrolases"/>
    <property type="match status" value="1"/>
</dbReference>
<dbReference type="NCBIfam" id="TIGR00484">
    <property type="entry name" value="EF-G"/>
    <property type="match status" value="1"/>
</dbReference>
<feature type="binding site" evidence="7">
    <location>
        <begin position="125"/>
        <end position="129"/>
    </location>
    <ligand>
        <name>GTP</name>
        <dbReference type="ChEBI" id="CHEBI:37565"/>
    </ligand>
</feature>
<keyword evidence="3 7" id="KW-0251">Elongation factor</keyword>
<keyword evidence="6 7" id="KW-0342">GTP-binding</keyword>
<dbReference type="PANTHER" id="PTHR43636:SF2">
    <property type="entry name" value="ELONGATION FACTOR G, MITOCHONDRIAL"/>
    <property type="match status" value="1"/>
</dbReference>
<feature type="binding site" evidence="7">
    <location>
        <begin position="54"/>
        <end position="61"/>
    </location>
    <ligand>
        <name>GTP</name>
        <dbReference type="ChEBI" id="CHEBI:37565"/>
    </ligand>
</feature>
<dbReference type="InterPro" id="IPR004540">
    <property type="entry name" value="Transl_elong_EFG/EF2"/>
</dbReference>
<dbReference type="FunFam" id="3.30.70.870:FF:000001">
    <property type="entry name" value="Elongation factor G"/>
    <property type="match status" value="1"/>
</dbReference>
<dbReference type="InterPro" id="IPR031157">
    <property type="entry name" value="G_TR_CS"/>
</dbReference>
<accession>A0AAD9PJ93</accession>
<dbReference type="InterPro" id="IPR004161">
    <property type="entry name" value="EFTu-like_2"/>
</dbReference>
<dbReference type="EMBL" id="JALLKP010000003">
    <property type="protein sequence ID" value="KAK2195856.1"/>
    <property type="molecule type" value="Genomic_DNA"/>
</dbReference>
<dbReference type="SUPFAM" id="SSF54980">
    <property type="entry name" value="EF-G C-terminal domain-like"/>
    <property type="match status" value="2"/>
</dbReference>
<dbReference type="Pfam" id="PF03144">
    <property type="entry name" value="GTP_EFTU_D2"/>
    <property type="match status" value="1"/>
</dbReference>
<dbReference type="InterPro" id="IPR005225">
    <property type="entry name" value="Small_GTP-bd"/>
</dbReference>
<dbReference type="Gene3D" id="3.40.50.300">
    <property type="entry name" value="P-loop containing nucleotide triphosphate hydrolases"/>
    <property type="match status" value="1"/>
</dbReference>
<dbReference type="NCBIfam" id="NF009381">
    <property type="entry name" value="PRK12740.1-5"/>
    <property type="match status" value="1"/>
</dbReference>
<dbReference type="SMART" id="SM00889">
    <property type="entry name" value="EFG_IV"/>
    <property type="match status" value="1"/>
</dbReference>
<dbReference type="Gene3D" id="3.30.70.240">
    <property type="match status" value="1"/>
</dbReference>
<dbReference type="PRINTS" id="PR00315">
    <property type="entry name" value="ELONGATNFCT"/>
</dbReference>
<dbReference type="InterPro" id="IPR009022">
    <property type="entry name" value="EFG_III"/>
</dbReference>
<keyword evidence="10" id="KW-1185">Reference proteome</keyword>
<dbReference type="InterPro" id="IPR047872">
    <property type="entry name" value="EFG_IV"/>
</dbReference>
<dbReference type="KEGG" id="bdw:94336752"/>
<dbReference type="CDD" id="cd01886">
    <property type="entry name" value="EF-G"/>
    <property type="match status" value="1"/>
</dbReference>
<evidence type="ECO:0000256" key="3">
    <source>
        <dbReference type="ARBA" id="ARBA00022768"/>
    </source>
</evidence>
<feature type="binding site" evidence="7">
    <location>
        <begin position="179"/>
        <end position="182"/>
    </location>
    <ligand>
        <name>GTP</name>
        <dbReference type="ChEBI" id="CHEBI:37565"/>
    </ligand>
</feature>
<dbReference type="AlphaFoldDB" id="A0AAD9PJ93"/>
<dbReference type="CDD" id="cd16262">
    <property type="entry name" value="EFG_III"/>
    <property type="match status" value="1"/>
</dbReference>
<dbReference type="SMART" id="SM00838">
    <property type="entry name" value="EFG_C"/>
    <property type="match status" value="1"/>
</dbReference>
<dbReference type="InterPro" id="IPR005517">
    <property type="entry name" value="Transl_elong_EFG/EF2_IV"/>
</dbReference>
<evidence type="ECO:0000256" key="2">
    <source>
        <dbReference type="ARBA" id="ARBA00022741"/>
    </source>
</evidence>
<evidence type="ECO:0000313" key="9">
    <source>
        <dbReference type="EMBL" id="KAK2195856.1"/>
    </source>
</evidence>
<comment type="similarity">
    <text evidence="7">Belongs to the GTP-binding elongation factor family. EF-G/EF-2 subfamily.</text>
</comment>
<dbReference type="PROSITE" id="PS00301">
    <property type="entry name" value="G_TR_1"/>
    <property type="match status" value="1"/>
</dbReference>
<gene>
    <name evidence="9" type="ORF">BdWA1_002454</name>
</gene>
<dbReference type="FunFam" id="3.40.50.300:FF:000514">
    <property type="entry name" value="Ribosome-releasing factor 2, mitochondrial"/>
    <property type="match status" value="1"/>
</dbReference>
<dbReference type="Pfam" id="PF03764">
    <property type="entry name" value="EFG_IV"/>
    <property type="match status" value="1"/>
</dbReference>
<evidence type="ECO:0000256" key="5">
    <source>
        <dbReference type="ARBA" id="ARBA00023128"/>
    </source>
</evidence>
<name>A0AAD9PJ93_9APIC</name>
<dbReference type="InterPro" id="IPR027417">
    <property type="entry name" value="P-loop_NTPase"/>
</dbReference>
<comment type="similarity">
    <text evidence="1">Belongs to the TRAFAC class translation factor GTPase superfamily. Classic translation factor GTPase family. EF-G/EF-2 subfamily.</text>
</comment>
<evidence type="ECO:0000259" key="8">
    <source>
        <dbReference type="PROSITE" id="PS51722"/>
    </source>
</evidence>
<dbReference type="Gene3D" id="2.40.30.10">
    <property type="entry name" value="Translation factors"/>
    <property type="match status" value="1"/>
</dbReference>
<dbReference type="Gene3D" id="3.30.70.870">
    <property type="entry name" value="Elongation Factor G (Translational Gtpase), domain 3"/>
    <property type="match status" value="1"/>
</dbReference>
<dbReference type="InterPro" id="IPR000795">
    <property type="entry name" value="T_Tr_GTP-bd_dom"/>
</dbReference>
<evidence type="ECO:0000313" key="10">
    <source>
        <dbReference type="Proteomes" id="UP001214638"/>
    </source>
</evidence>
<dbReference type="GeneID" id="94336752"/>
<comment type="caution">
    <text evidence="9">The sequence shown here is derived from an EMBL/GenBank/DDBJ whole genome shotgun (WGS) entry which is preliminary data.</text>
</comment>
<feature type="domain" description="Tr-type G" evidence="8">
    <location>
        <begin position="45"/>
        <end position="325"/>
    </location>
</feature>
<dbReference type="Proteomes" id="UP001214638">
    <property type="component" value="Unassembled WGS sequence"/>
</dbReference>
<dbReference type="HAMAP" id="MF_00054_B">
    <property type="entry name" value="EF_G_EF_2_B"/>
    <property type="match status" value="1"/>
</dbReference>
<dbReference type="SUPFAM" id="SSF50447">
    <property type="entry name" value="Translation proteins"/>
    <property type="match status" value="1"/>
</dbReference>
<dbReference type="GO" id="GO:0003746">
    <property type="term" value="F:translation elongation factor activity"/>
    <property type="evidence" value="ECO:0007669"/>
    <property type="project" value="UniProtKB-UniRule"/>
</dbReference>
<organism evidence="9 10">
    <name type="scientific">Babesia duncani</name>
    <dbReference type="NCBI Taxonomy" id="323732"/>
    <lineage>
        <taxon>Eukaryota</taxon>
        <taxon>Sar</taxon>
        <taxon>Alveolata</taxon>
        <taxon>Apicomplexa</taxon>
        <taxon>Aconoidasida</taxon>
        <taxon>Piroplasmida</taxon>
        <taxon>Babesiidae</taxon>
        <taxon>Babesia</taxon>
    </lineage>
</organism>
<evidence type="ECO:0000256" key="7">
    <source>
        <dbReference type="HAMAP-Rule" id="MF_03061"/>
    </source>
</evidence>
<dbReference type="Pfam" id="PF00679">
    <property type="entry name" value="EFG_C"/>
    <property type="match status" value="1"/>
</dbReference>
<evidence type="ECO:0000256" key="6">
    <source>
        <dbReference type="ARBA" id="ARBA00023134"/>
    </source>
</evidence>
<dbReference type="InterPro" id="IPR009000">
    <property type="entry name" value="Transl_B-barrel_sf"/>
</dbReference>
<dbReference type="Gene3D" id="3.30.230.10">
    <property type="match status" value="1"/>
</dbReference>
<dbReference type="NCBIfam" id="TIGR00231">
    <property type="entry name" value="small_GTP"/>
    <property type="match status" value="1"/>
</dbReference>
<comment type="function">
    <text evidence="7">Mitochondrial GTPase that catalyzes the GTP-dependent ribosomal translocation step during translation elongation. During this step, the ribosome changes from the pre-translocational (PRE) to the post-translocational (POST) state as the newly formed A-site-bound peptidyl-tRNA and P-site-bound deacylated tRNA move to the P and E sites, respectively. Catalyzes the coordinated movement of the two tRNA molecules, the mRNA and conformational changes in the ribosome.</text>
</comment>
<dbReference type="GO" id="GO:0070125">
    <property type="term" value="P:mitochondrial translational elongation"/>
    <property type="evidence" value="ECO:0007669"/>
    <property type="project" value="UniProtKB-UniRule"/>
</dbReference>
<keyword evidence="2 7" id="KW-0547">Nucleotide-binding</keyword>
<dbReference type="FunFam" id="3.30.70.240:FF:000001">
    <property type="entry name" value="Elongation factor G"/>
    <property type="match status" value="1"/>
</dbReference>
<dbReference type="GO" id="GO:0005525">
    <property type="term" value="F:GTP binding"/>
    <property type="evidence" value="ECO:0007669"/>
    <property type="project" value="UniProtKB-UniRule"/>
</dbReference>
<dbReference type="InterPro" id="IPR041095">
    <property type="entry name" value="EFG_II"/>
</dbReference>
<dbReference type="CDD" id="cd01434">
    <property type="entry name" value="EFG_mtEFG1_IV"/>
    <property type="match status" value="1"/>
</dbReference>
<dbReference type="GO" id="GO:0003924">
    <property type="term" value="F:GTPase activity"/>
    <property type="evidence" value="ECO:0007669"/>
    <property type="project" value="UniProtKB-UniRule"/>
</dbReference>